<protein>
    <submittedName>
        <fullName evidence="3">NfeD domain containing protein</fullName>
    </submittedName>
</protein>
<name>A0A248LK59_9NEIS</name>
<keyword evidence="1" id="KW-1133">Transmembrane helix</keyword>
<accession>A0A248LK59</accession>
<keyword evidence="1" id="KW-0812">Transmembrane</keyword>
<proteinExistence type="predicted"/>
<dbReference type="Gene3D" id="2.40.50.140">
    <property type="entry name" value="Nucleic acid-binding proteins"/>
    <property type="match status" value="1"/>
</dbReference>
<dbReference type="GeneID" id="75108661"/>
<dbReference type="Pfam" id="PF01957">
    <property type="entry name" value="NfeD"/>
    <property type="match status" value="1"/>
</dbReference>
<dbReference type="RefSeq" id="WP_012697449.1">
    <property type="nucleotide sequence ID" value="NZ_CP022115.1"/>
</dbReference>
<evidence type="ECO:0000259" key="2">
    <source>
        <dbReference type="Pfam" id="PF01957"/>
    </source>
</evidence>
<evidence type="ECO:0000256" key="1">
    <source>
        <dbReference type="SAM" id="Phobius"/>
    </source>
</evidence>
<evidence type="ECO:0000313" key="4">
    <source>
        <dbReference type="Proteomes" id="UP000197424"/>
    </source>
</evidence>
<dbReference type="InterPro" id="IPR012340">
    <property type="entry name" value="NA-bd_OB-fold"/>
</dbReference>
<dbReference type="EMBL" id="CP022115">
    <property type="protein sequence ID" value="ASJ24899.1"/>
    <property type="molecule type" value="Genomic_DNA"/>
</dbReference>
<sequence length="140" mass="15497">MSHAYLWLILALLALVAELFSGTFYLLVLAIGLLAAAATAGLGLAPEWHFISAAAITLAGWLFLLRRRRQLLSSAPAPLDADAGATVEILYWQDARHARVRYRGTEWDARLSSRIRPATDCHFEIVRLDGNTLIIRAVEE</sequence>
<dbReference type="OrthoDB" id="5654021at2"/>
<dbReference type="InterPro" id="IPR002810">
    <property type="entry name" value="NfeD-like_C"/>
</dbReference>
<organism evidence="3 4">
    <name type="scientific">Laribacter hongkongensis</name>
    <dbReference type="NCBI Taxonomy" id="168471"/>
    <lineage>
        <taxon>Bacteria</taxon>
        <taxon>Pseudomonadati</taxon>
        <taxon>Pseudomonadota</taxon>
        <taxon>Betaproteobacteria</taxon>
        <taxon>Neisseriales</taxon>
        <taxon>Aquaspirillaceae</taxon>
        <taxon>Laribacter</taxon>
    </lineage>
</organism>
<feature type="transmembrane region" description="Helical" evidence="1">
    <location>
        <begin position="48"/>
        <end position="65"/>
    </location>
</feature>
<evidence type="ECO:0000313" key="3">
    <source>
        <dbReference type="EMBL" id="ASJ24899.1"/>
    </source>
</evidence>
<gene>
    <name evidence="3" type="ORF">LHGZ1_2068</name>
</gene>
<keyword evidence="1" id="KW-0472">Membrane</keyword>
<dbReference type="OMA" id="PYRGADW"/>
<dbReference type="Proteomes" id="UP000197424">
    <property type="component" value="Chromosome"/>
</dbReference>
<feature type="transmembrane region" description="Helical" evidence="1">
    <location>
        <begin position="7"/>
        <end position="36"/>
    </location>
</feature>
<dbReference type="AlphaFoldDB" id="A0A248LK59"/>
<reference evidence="4" key="1">
    <citation type="submission" date="2017-06" db="EMBL/GenBank/DDBJ databases">
        <title>Whole genome sequence of Laribacter hongkongensis LHGZ1.</title>
        <authorList>
            <person name="Chen D."/>
            <person name="Wu H."/>
            <person name="Chen J."/>
        </authorList>
    </citation>
    <scope>NUCLEOTIDE SEQUENCE [LARGE SCALE GENOMIC DNA]</scope>
    <source>
        <strain evidence="4">LHGZ1</strain>
    </source>
</reference>
<feature type="domain" description="NfeD-like C-terminal" evidence="2">
    <location>
        <begin position="80"/>
        <end position="136"/>
    </location>
</feature>